<keyword evidence="5" id="KW-0560">Oxidoreductase</keyword>
<dbReference type="PANTHER" id="PTHR43884">
    <property type="entry name" value="ACYL-COA DEHYDROGENASE"/>
    <property type="match status" value="1"/>
</dbReference>
<evidence type="ECO:0000256" key="5">
    <source>
        <dbReference type="ARBA" id="ARBA00023002"/>
    </source>
</evidence>
<evidence type="ECO:0000313" key="8">
    <source>
        <dbReference type="EMBL" id="MFD2867983.1"/>
    </source>
</evidence>
<protein>
    <submittedName>
        <fullName evidence="8">Acyl-CoA dehydrogenase family protein</fullName>
    </submittedName>
</protein>
<sequence>MSEMKEMLLEVVEKMLKDKVEKEDVDVLEQGQWGEDLWRLLEENGMINIAVPEDQDGAGGDKEDLFAVYQLIGKYAAPIPFVEHTLANVLLNEVGEVAQQTLTTLHIASSVEATLPFVPWARHAEQVVVVTPEKLIVYPLADARVKETTNIASEPRDTVEVTTAPAIEVALDNATYKQLIKLITAATLIKTSGAIDKAFDLTVRFSKEREQFGRPIHRFQLVQQHLALMAGEQAIMNVAAENILATLEALETNDIGYARLRLEDANRVIAASAHQVHAAIGVTDEHSLNQYTRRIWSWRDELVKADYWKKELVQEVLASTTDIWTALTASKQTQNV</sequence>
<comment type="cofactor">
    <cofactor evidence="1">
        <name>FAD</name>
        <dbReference type="ChEBI" id="CHEBI:57692"/>
    </cofactor>
</comment>
<dbReference type="Proteomes" id="UP001597568">
    <property type="component" value="Unassembled WGS sequence"/>
</dbReference>
<feature type="domain" description="Acyl-CoA dehydrogenase/oxidase C-terminal" evidence="6">
    <location>
        <begin position="189"/>
        <end position="295"/>
    </location>
</feature>
<dbReference type="RefSeq" id="WP_380147167.1">
    <property type="nucleotide sequence ID" value="NZ_JBHUOR010000029.1"/>
</dbReference>
<evidence type="ECO:0000256" key="2">
    <source>
        <dbReference type="ARBA" id="ARBA00009347"/>
    </source>
</evidence>
<evidence type="ECO:0000256" key="4">
    <source>
        <dbReference type="ARBA" id="ARBA00022827"/>
    </source>
</evidence>
<keyword evidence="3" id="KW-0285">Flavoprotein</keyword>
<dbReference type="Pfam" id="PF02771">
    <property type="entry name" value="Acyl-CoA_dh_N"/>
    <property type="match status" value="1"/>
</dbReference>
<dbReference type="Gene3D" id="1.10.540.10">
    <property type="entry name" value="Acyl-CoA dehydrogenase/oxidase, N-terminal domain"/>
    <property type="match status" value="1"/>
</dbReference>
<dbReference type="PANTHER" id="PTHR43884:SF20">
    <property type="entry name" value="ACYL-COA DEHYDROGENASE FADE28"/>
    <property type="match status" value="1"/>
</dbReference>
<name>A0ABW5XY72_9BACL</name>
<dbReference type="Pfam" id="PF00441">
    <property type="entry name" value="Acyl-CoA_dh_1"/>
    <property type="match status" value="1"/>
</dbReference>
<organism evidence="8 9">
    <name type="scientific">Kurthia populi</name>
    <dbReference type="NCBI Taxonomy" id="1562132"/>
    <lineage>
        <taxon>Bacteria</taxon>
        <taxon>Bacillati</taxon>
        <taxon>Bacillota</taxon>
        <taxon>Bacilli</taxon>
        <taxon>Bacillales</taxon>
        <taxon>Caryophanaceae</taxon>
        <taxon>Kurthia</taxon>
    </lineage>
</organism>
<comment type="caution">
    <text evidence="8">The sequence shown here is derived from an EMBL/GenBank/DDBJ whole genome shotgun (WGS) entry which is preliminary data.</text>
</comment>
<evidence type="ECO:0000256" key="1">
    <source>
        <dbReference type="ARBA" id="ARBA00001974"/>
    </source>
</evidence>
<evidence type="ECO:0000313" key="9">
    <source>
        <dbReference type="Proteomes" id="UP001597568"/>
    </source>
</evidence>
<evidence type="ECO:0000259" key="7">
    <source>
        <dbReference type="Pfam" id="PF02771"/>
    </source>
</evidence>
<dbReference type="EMBL" id="JBHUOR010000029">
    <property type="protein sequence ID" value="MFD2867983.1"/>
    <property type="molecule type" value="Genomic_DNA"/>
</dbReference>
<dbReference type="InterPro" id="IPR009075">
    <property type="entry name" value="AcylCo_DH/oxidase_C"/>
</dbReference>
<proteinExistence type="inferred from homology"/>
<dbReference type="Gene3D" id="1.20.140.10">
    <property type="entry name" value="Butyryl-CoA Dehydrogenase, subunit A, domain 3"/>
    <property type="match status" value="1"/>
</dbReference>
<dbReference type="InterPro" id="IPR036250">
    <property type="entry name" value="AcylCo_DH-like_C"/>
</dbReference>
<dbReference type="SUPFAM" id="SSF56645">
    <property type="entry name" value="Acyl-CoA dehydrogenase NM domain-like"/>
    <property type="match status" value="1"/>
</dbReference>
<accession>A0ABW5XY72</accession>
<comment type="similarity">
    <text evidence="2">Belongs to the acyl-CoA dehydrogenase family.</text>
</comment>
<dbReference type="InterPro" id="IPR037069">
    <property type="entry name" value="AcylCoA_DH/ox_N_sf"/>
</dbReference>
<keyword evidence="4" id="KW-0274">FAD</keyword>
<dbReference type="InterPro" id="IPR013786">
    <property type="entry name" value="AcylCoA_DH/ox_N"/>
</dbReference>
<keyword evidence="9" id="KW-1185">Reference proteome</keyword>
<dbReference type="InterPro" id="IPR009100">
    <property type="entry name" value="AcylCoA_DH/oxidase_NM_dom_sf"/>
</dbReference>
<feature type="domain" description="Acyl-CoA dehydrogenase/oxidase N-terminal" evidence="7">
    <location>
        <begin position="3"/>
        <end position="100"/>
    </location>
</feature>
<reference evidence="9" key="1">
    <citation type="journal article" date="2019" name="Int. J. Syst. Evol. Microbiol.">
        <title>The Global Catalogue of Microorganisms (GCM) 10K type strain sequencing project: providing services to taxonomists for standard genome sequencing and annotation.</title>
        <authorList>
            <consortium name="The Broad Institute Genomics Platform"/>
            <consortium name="The Broad Institute Genome Sequencing Center for Infectious Disease"/>
            <person name="Wu L."/>
            <person name="Ma J."/>
        </authorList>
    </citation>
    <scope>NUCLEOTIDE SEQUENCE [LARGE SCALE GENOMIC DNA]</scope>
    <source>
        <strain evidence="9">KCTC 33522</strain>
    </source>
</reference>
<evidence type="ECO:0000256" key="3">
    <source>
        <dbReference type="ARBA" id="ARBA00022630"/>
    </source>
</evidence>
<gene>
    <name evidence="8" type="ORF">ACFSY7_05660</name>
</gene>
<evidence type="ECO:0000259" key="6">
    <source>
        <dbReference type="Pfam" id="PF00441"/>
    </source>
</evidence>
<dbReference type="SUPFAM" id="SSF47203">
    <property type="entry name" value="Acyl-CoA dehydrogenase C-terminal domain-like"/>
    <property type="match status" value="1"/>
</dbReference>